<keyword evidence="1" id="KW-1133">Transmembrane helix</keyword>
<gene>
    <name evidence="2" type="ORF">BV898_15826</name>
</gene>
<dbReference type="Proteomes" id="UP000192578">
    <property type="component" value="Unassembled WGS sequence"/>
</dbReference>
<dbReference type="EMBL" id="MTYJ01000222">
    <property type="protein sequence ID" value="OWA51340.1"/>
    <property type="molecule type" value="Genomic_DNA"/>
</dbReference>
<accession>A0A9X6NCD4</accession>
<feature type="transmembrane region" description="Helical" evidence="1">
    <location>
        <begin position="83"/>
        <end position="110"/>
    </location>
</feature>
<proteinExistence type="predicted"/>
<protein>
    <submittedName>
        <fullName evidence="2">Uncharacterized protein</fullName>
    </submittedName>
</protein>
<sequence>MTNRTYEFPLRPITFTASGRRSTLATMQYYEAYSNTFKILLTYTSEDKVLQNISTIPGRWAQGAVIRDRPRCGMRNQYCPPSATWLIILITALAVVACLAVTPAAGIIYWHRNNQRQGAFRFWYIKPDKIGLRAVGPI</sequence>
<evidence type="ECO:0000256" key="1">
    <source>
        <dbReference type="SAM" id="Phobius"/>
    </source>
</evidence>
<evidence type="ECO:0000313" key="2">
    <source>
        <dbReference type="EMBL" id="OWA51340.1"/>
    </source>
</evidence>
<evidence type="ECO:0000313" key="3">
    <source>
        <dbReference type="Proteomes" id="UP000192578"/>
    </source>
</evidence>
<organism evidence="2 3">
    <name type="scientific">Hypsibius exemplaris</name>
    <name type="common">Freshwater tardigrade</name>
    <dbReference type="NCBI Taxonomy" id="2072580"/>
    <lineage>
        <taxon>Eukaryota</taxon>
        <taxon>Metazoa</taxon>
        <taxon>Ecdysozoa</taxon>
        <taxon>Tardigrada</taxon>
        <taxon>Eutardigrada</taxon>
        <taxon>Parachela</taxon>
        <taxon>Hypsibioidea</taxon>
        <taxon>Hypsibiidae</taxon>
        <taxon>Hypsibius</taxon>
    </lineage>
</organism>
<keyword evidence="3" id="KW-1185">Reference proteome</keyword>
<keyword evidence="1" id="KW-0472">Membrane</keyword>
<dbReference type="AlphaFoldDB" id="A0A9X6NCD4"/>
<name>A0A9X6NCD4_HYPEX</name>
<keyword evidence="1" id="KW-0812">Transmembrane</keyword>
<reference evidence="3" key="1">
    <citation type="submission" date="2017-01" db="EMBL/GenBank/DDBJ databases">
        <title>Comparative genomics of anhydrobiosis in the tardigrade Hypsibius dujardini.</title>
        <authorList>
            <person name="Yoshida Y."/>
            <person name="Koutsovoulos G."/>
            <person name="Laetsch D."/>
            <person name="Stevens L."/>
            <person name="Kumar S."/>
            <person name="Horikawa D."/>
            <person name="Ishino K."/>
            <person name="Komine S."/>
            <person name="Tomita M."/>
            <person name="Blaxter M."/>
            <person name="Arakawa K."/>
        </authorList>
    </citation>
    <scope>NUCLEOTIDE SEQUENCE [LARGE SCALE GENOMIC DNA]</scope>
    <source>
        <strain evidence="3">Z151</strain>
    </source>
</reference>
<comment type="caution">
    <text evidence="2">The sequence shown here is derived from an EMBL/GenBank/DDBJ whole genome shotgun (WGS) entry which is preliminary data.</text>
</comment>